<evidence type="ECO:0000259" key="7">
    <source>
        <dbReference type="Pfam" id="PF08244"/>
    </source>
</evidence>
<feature type="domain" description="Glycosyl hydrolase family 32 C-terminal" evidence="7">
    <location>
        <begin position="507"/>
        <end position="555"/>
    </location>
</feature>
<sequence length="561" mass="62103">MKPVSTELNIDFHAGDVLHLWFRPRDAQHENGVRIHRDGAQPVTLRSGASDDPVFHAWTAPADGRYRLAWDAADCEMSVAYAYRPDTVRERGIEVLWTSEAARLSPAGPRFHFCPPFGWMNDPNGLCQAGDTVHLFYQHYPHRQRWGSMHWGHTISTDMLRWTHLPVFLFPDDGRVRRHELVGGAFSGTALPLADGRGLRVFYTDRADERLPEWEWQMTAVSADGVVAGAATPIIDARPQGRQLQPDFRDPYVFKGPDGELKLLLGSRDEAGSAVLLYTTADPTGASGWRFVDVIHRDASFGSGPAECPCMIALDGAGQGLWVLIYGLLKSRDPATGRRNLTTALVGRFDGHRFEPVVAQELDIGTDCYAFQAYPSPHGPRGLAWAANWRDVHRTEGNFPTAMTLPRALVWRDGALATPPIPETRTLRQAVLADEAGAFADGFALDDGTAELQLRWQRPGVPFRLDFEHPELTLALSYDGSELRLHYATPDGAEHPRYGTAPVSLSSVQVFVDVGVIEVYADDGRWCITKRLASEQGVRSIRLATDAAALAEARAWRVGLD</sequence>
<keyword evidence="9" id="KW-1185">Reference proteome</keyword>
<dbReference type="EC" id="3.2.1.26" evidence="2"/>
<evidence type="ECO:0000256" key="1">
    <source>
        <dbReference type="ARBA" id="ARBA00009902"/>
    </source>
</evidence>
<dbReference type="GO" id="GO:0005975">
    <property type="term" value="P:carbohydrate metabolic process"/>
    <property type="evidence" value="ECO:0007669"/>
    <property type="project" value="InterPro"/>
</dbReference>
<evidence type="ECO:0000256" key="2">
    <source>
        <dbReference type="ARBA" id="ARBA00012758"/>
    </source>
</evidence>
<evidence type="ECO:0000256" key="3">
    <source>
        <dbReference type="ARBA" id="ARBA00022801"/>
    </source>
</evidence>
<dbReference type="OrthoDB" id="9801455at2"/>
<dbReference type="SUPFAM" id="SSF75005">
    <property type="entry name" value="Arabinanase/levansucrase/invertase"/>
    <property type="match status" value="1"/>
</dbReference>
<dbReference type="InterPro" id="IPR013189">
    <property type="entry name" value="Glyco_hydro_32_C"/>
</dbReference>
<dbReference type="PANTHER" id="PTHR43101">
    <property type="entry name" value="BETA-FRUCTOSIDASE"/>
    <property type="match status" value="1"/>
</dbReference>
<dbReference type="Pfam" id="PF00251">
    <property type="entry name" value="Glyco_hydro_32N"/>
    <property type="match status" value="1"/>
</dbReference>
<name>A0A4R2LAN8_9GAMM</name>
<evidence type="ECO:0000259" key="6">
    <source>
        <dbReference type="Pfam" id="PF00251"/>
    </source>
</evidence>
<proteinExistence type="inferred from homology"/>
<organism evidence="8 9">
    <name type="scientific">Plasticicumulans lactativorans</name>
    <dbReference type="NCBI Taxonomy" id="1133106"/>
    <lineage>
        <taxon>Bacteria</taxon>
        <taxon>Pseudomonadati</taxon>
        <taxon>Pseudomonadota</taxon>
        <taxon>Gammaproteobacteria</taxon>
        <taxon>Candidatus Competibacteraceae</taxon>
        <taxon>Plasticicumulans</taxon>
    </lineage>
</organism>
<dbReference type="Pfam" id="PF08244">
    <property type="entry name" value="Glyco_hydro_32C"/>
    <property type="match status" value="1"/>
</dbReference>
<dbReference type="InterPro" id="IPR051214">
    <property type="entry name" value="GH32_Enzymes"/>
</dbReference>
<feature type="domain" description="Glycosyl hydrolase family 32 N-terminal" evidence="6">
    <location>
        <begin position="112"/>
        <end position="417"/>
    </location>
</feature>
<evidence type="ECO:0000313" key="9">
    <source>
        <dbReference type="Proteomes" id="UP000295765"/>
    </source>
</evidence>
<dbReference type="GO" id="GO:0004564">
    <property type="term" value="F:beta-fructofuranosidase activity"/>
    <property type="evidence" value="ECO:0007669"/>
    <property type="project" value="UniProtKB-EC"/>
</dbReference>
<evidence type="ECO:0000256" key="4">
    <source>
        <dbReference type="ARBA" id="ARBA00023295"/>
    </source>
</evidence>
<dbReference type="PANTHER" id="PTHR43101:SF1">
    <property type="entry name" value="BETA-FRUCTOSIDASE"/>
    <property type="match status" value="1"/>
</dbReference>
<protein>
    <recommendedName>
        <fullName evidence="2">beta-fructofuranosidase</fullName>
        <ecNumber evidence="2">3.2.1.26</ecNumber>
    </recommendedName>
</protein>
<dbReference type="InterPro" id="IPR013320">
    <property type="entry name" value="ConA-like_dom_sf"/>
</dbReference>
<dbReference type="InterPro" id="IPR018053">
    <property type="entry name" value="Glyco_hydro_32_AS"/>
</dbReference>
<dbReference type="InterPro" id="IPR023296">
    <property type="entry name" value="Glyco_hydro_beta-prop_sf"/>
</dbReference>
<dbReference type="PROSITE" id="PS00609">
    <property type="entry name" value="GLYCOSYL_HYDROL_F32"/>
    <property type="match status" value="1"/>
</dbReference>
<dbReference type="SUPFAM" id="SSF49899">
    <property type="entry name" value="Concanavalin A-like lectins/glucanases"/>
    <property type="match status" value="1"/>
</dbReference>
<accession>A0A4R2LAN8</accession>
<dbReference type="Gene3D" id="2.60.120.560">
    <property type="entry name" value="Exo-inulinase, domain 1"/>
    <property type="match status" value="1"/>
</dbReference>
<comment type="similarity">
    <text evidence="1 5">Belongs to the glycosyl hydrolase 32 family.</text>
</comment>
<dbReference type="Gene3D" id="2.115.10.20">
    <property type="entry name" value="Glycosyl hydrolase domain, family 43"/>
    <property type="match status" value="1"/>
</dbReference>
<evidence type="ECO:0000256" key="5">
    <source>
        <dbReference type="RuleBase" id="RU362110"/>
    </source>
</evidence>
<reference evidence="8 9" key="1">
    <citation type="submission" date="2019-03" db="EMBL/GenBank/DDBJ databases">
        <title>Genomic Encyclopedia of Type Strains, Phase IV (KMG-IV): sequencing the most valuable type-strain genomes for metagenomic binning, comparative biology and taxonomic classification.</title>
        <authorList>
            <person name="Goeker M."/>
        </authorList>
    </citation>
    <scope>NUCLEOTIDE SEQUENCE [LARGE SCALE GENOMIC DNA]</scope>
    <source>
        <strain evidence="8 9">DSM 25287</strain>
    </source>
</reference>
<dbReference type="InterPro" id="IPR001362">
    <property type="entry name" value="Glyco_hydro_32"/>
</dbReference>
<gene>
    <name evidence="8" type="ORF">EV699_109131</name>
</gene>
<dbReference type="InterPro" id="IPR013148">
    <property type="entry name" value="Glyco_hydro_32_N"/>
</dbReference>
<dbReference type="AlphaFoldDB" id="A0A4R2LAN8"/>
<dbReference type="SMART" id="SM00640">
    <property type="entry name" value="Glyco_32"/>
    <property type="match status" value="1"/>
</dbReference>
<dbReference type="EMBL" id="SLWY01000009">
    <property type="protein sequence ID" value="TCO81289.1"/>
    <property type="molecule type" value="Genomic_DNA"/>
</dbReference>
<comment type="caution">
    <text evidence="8">The sequence shown here is derived from an EMBL/GenBank/DDBJ whole genome shotgun (WGS) entry which is preliminary data.</text>
</comment>
<evidence type="ECO:0000313" key="8">
    <source>
        <dbReference type="EMBL" id="TCO81289.1"/>
    </source>
</evidence>
<dbReference type="Proteomes" id="UP000295765">
    <property type="component" value="Unassembled WGS sequence"/>
</dbReference>
<keyword evidence="3 5" id="KW-0378">Hydrolase</keyword>
<keyword evidence="4 5" id="KW-0326">Glycosidase</keyword>